<organism evidence="2 3">
    <name type="scientific">Phytohabitans aurantiacus</name>
    <dbReference type="NCBI Taxonomy" id="3016789"/>
    <lineage>
        <taxon>Bacteria</taxon>
        <taxon>Bacillati</taxon>
        <taxon>Actinomycetota</taxon>
        <taxon>Actinomycetes</taxon>
        <taxon>Micromonosporales</taxon>
        <taxon>Micromonosporaceae</taxon>
    </lineage>
</organism>
<protein>
    <submittedName>
        <fullName evidence="2">Uncharacterized protein</fullName>
    </submittedName>
</protein>
<proteinExistence type="predicted"/>
<keyword evidence="1" id="KW-1133">Transmembrane helix</keyword>
<accession>A0ABQ5QKN8</accession>
<feature type="transmembrane region" description="Helical" evidence="1">
    <location>
        <begin position="67"/>
        <end position="84"/>
    </location>
</feature>
<keyword evidence="3" id="KW-1185">Reference proteome</keyword>
<dbReference type="Proteomes" id="UP001144280">
    <property type="component" value="Unassembled WGS sequence"/>
</dbReference>
<dbReference type="EMBL" id="BSDI01000001">
    <property type="protein sequence ID" value="GLH94809.1"/>
    <property type="molecule type" value="Genomic_DNA"/>
</dbReference>
<evidence type="ECO:0000256" key="1">
    <source>
        <dbReference type="SAM" id="Phobius"/>
    </source>
</evidence>
<comment type="caution">
    <text evidence="2">The sequence shown here is derived from an EMBL/GenBank/DDBJ whole genome shotgun (WGS) entry which is preliminary data.</text>
</comment>
<feature type="transmembrane region" description="Helical" evidence="1">
    <location>
        <begin position="96"/>
        <end position="118"/>
    </location>
</feature>
<name>A0ABQ5QKN8_9ACTN</name>
<reference evidence="2" key="1">
    <citation type="submission" date="2022-12" db="EMBL/GenBank/DDBJ databases">
        <title>New Phytohabitans aurantiacus sp. RD004123 nov., an actinomycete isolated from soil.</title>
        <authorList>
            <person name="Triningsih D.W."/>
            <person name="Harunari E."/>
            <person name="Igarashi Y."/>
        </authorList>
    </citation>
    <scope>NUCLEOTIDE SEQUENCE</scope>
    <source>
        <strain evidence="2">RD004123</strain>
    </source>
</reference>
<keyword evidence="1" id="KW-0472">Membrane</keyword>
<keyword evidence="1" id="KW-0812">Transmembrane</keyword>
<feature type="transmembrane region" description="Helical" evidence="1">
    <location>
        <begin position="124"/>
        <end position="144"/>
    </location>
</feature>
<evidence type="ECO:0000313" key="3">
    <source>
        <dbReference type="Proteomes" id="UP001144280"/>
    </source>
</evidence>
<evidence type="ECO:0000313" key="2">
    <source>
        <dbReference type="EMBL" id="GLH94809.1"/>
    </source>
</evidence>
<sequence>MGWIAYSLTYAHGVMTEAQSSFPRRDADGRIIAITDLLGLALAGLVIGVLALVVFDGVFSLLDLGDFGEASGWLAMILPVWIFVEEFRAWAGGPARIAAALVGAAIGVTLGLLAAGLISGAGPLWSGVAAAAVFALAYALIWFYGIRWLVHRTG</sequence>
<gene>
    <name evidence="2" type="ORF">Pa4123_00810</name>
</gene>
<feature type="transmembrane region" description="Helical" evidence="1">
    <location>
        <begin position="31"/>
        <end position="55"/>
    </location>
</feature>